<dbReference type="Proteomes" id="UP000199556">
    <property type="component" value="Unassembled WGS sequence"/>
</dbReference>
<dbReference type="RefSeq" id="WP_090487725.1">
    <property type="nucleotide sequence ID" value="NZ_FOUO01000026.1"/>
</dbReference>
<name>A0A1I4T0E5_ECTMO</name>
<dbReference type="Gene3D" id="2.30.30.830">
    <property type="match status" value="1"/>
</dbReference>
<dbReference type="PIRSF" id="PIRSF016481">
    <property type="entry name" value="Pilus_assembly_PilP"/>
    <property type="match status" value="1"/>
</dbReference>
<dbReference type="PROSITE" id="PS51257">
    <property type="entry name" value="PROKAR_LIPOPROTEIN"/>
    <property type="match status" value="1"/>
</dbReference>
<protein>
    <submittedName>
        <fullName evidence="1">Type IV pilus assembly protein PilP</fullName>
    </submittedName>
</protein>
<proteinExistence type="predicted"/>
<keyword evidence="2" id="KW-1185">Reference proteome</keyword>
<gene>
    <name evidence="1" type="ORF">SAMN05421721_12612</name>
</gene>
<dbReference type="AlphaFoldDB" id="A0A1I4T0E5"/>
<dbReference type="Pfam" id="PF04351">
    <property type="entry name" value="PilP"/>
    <property type="match status" value="1"/>
</dbReference>
<evidence type="ECO:0000313" key="2">
    <source>
        <dbReference type="Proteomes" id="UP000199556"/>
    </source>
</evidence>
<sequence>MPDPKRPAPARYRPRAAAACLLTVLLAGCGQDLSDLEAYVERIKQRPGGGIEPIPEVKPHETFTYPGHERDPFDPSAVEAEVDARPGAEEDGVSIDPDRPKEFLEQFPLDSLRMVGTLEQDGTRWALIRTPEGVILRVREGNYMGQNHGRIETITPASIRLTEIVPDGFGGYKERETTVALSE</sequence>
<accession>A0A1I4T0E5</accession>
<dbReference type="OrthoDB" id="5296580at2"/>
<dbReference type="InterPro" id="IPR007446">
    <property type="entry name" value="PilP"/>
</dbReference>
<evidence type="ECO:0000313" key="1">
    <source>
        <dbReference type="EMBL" id="SFM70087.1"/>
    </source>
</evidence>
<dbReference type="STRING" id="195064.SAMN05421721_12612"/>
<organism evidence="1 2">
    <name type="scientific">Ectothiorhodospira mobilis</name>
    <dbReference type="NCBI Taxonomy" id="195064"/>
    <lineage>
        <taxon>Bacteria</taxon>
        <taxon>Pseudomonadati</taxon>
        <taxon>Pseudomonadota</taxon>
        <taxon>Gammaproteobacteria</taxon>
        <taxon>Chromatiales</taxon>
        <taxon>Ectothiorhodospiraceae</taxon>
        <taxon>Ectothiorhodospira</taxon>
    </lineage>
</organism>
<reference evidence="1 2" key="1">
    <citation type="submission" date="2016-10" db="EMBL/GenBank/DDBJ databases">
        <authorList>
            <person name="de Groot N.N."/>
        </authorList>
    </citation>
    <scope>NUCLEOTIDE SEQUENCE [LARGE SCALE GENOMIC DNA]</scope>
    <source>
        <strain evidence="1 2">DSM 4180</strain>
    </source>
</reference>
<dbReference type="EMBL" id="FOUO01000026">
    <property type="protein sequence ID" value="SFM70087.1"/>
    <property type="molecule type" value="Genomic_DNA"/>
</dbReference>